<evidence type="ECO:0000313" key="4">
    <source>
        <dbReference type="EMBL" id="CAJ0961181.1"/>
    </source>
</evidence>
<feature type="domain" description="Protein kinase" evidence="3">
    <location>
        <begin position="116"/>
        <end position="424"/>
    </location>
</feature>
<dbReference type="EMBL" id="CAUEEQ010051628">
    <property type="protein sequence ID" value="CAJ0961181.1"/>
    <property type="molecule type" value="Genomic_DNA"/>
</dbReference>
<evidence type="ECO:0000256" key="2">
    <source>
        <dbReference type="ARBA" id="ARBA00022840"/>
    </source>
</evidence>
<dbReference type="InterPro" id="IPR001245">
    <property type="entry name" value="Ser-Thr/Tyr_kinase_cat_dom"/>
</dbReference>
<dbReference type="InterPro" id="IPR051681">
    <property type="entry name" value="Ser/Thr_Kinases-Pseudokinases"/>
</dbReference>
<reference evidence="4" key="1">
    <citation type="submission" date="2023-07" db="EMBL/GenBank/DDBJ databases">
        <authorList>
            <person name="Stuckert A."/>
        </authorList>
    </citation>
    <scope>NUCLEOTIDE SEQUENCE</scope>
</reference>
<dbReference type="Gene3D" id="3.30.200.20">
    <property type="entry name" value="Phosphorylase Kinase, domain 1"/>
    <property type="match status" value="1"/>
</dbReference>
<dbReference type="PANTHER" id="PTHR44329:SF298">
    <property type="entry name" value="MIXED LINEAGE KINASE DOMAIN-LIKE PROTEIN"/>
    <property type="match status" value="1"/>
</dbReference>
<dbReference type="CDD" id="cd21037">
    <property type="entry name" value="MLKL_NTD"/>
    <property type="match status" value="1"/>
</dbReference>
<dbReference type="PANTHER" id="PTHR44329">
    <property type="entry name" value="SERINE/THREONINE-PROTEIN KINASE TNNI3K-RELATED"/>
    <property type="match status" value="1"/>
</dbReference>
<dbReference type="InterPro" id="IPR011009">
    <property type="entry name" value="Kinase-like_dom_sf"/>
</dbReference>
<evidence type="ECO:0000256" key="1">
    <source>
        <dbReference type="ARBA" id="ARBA00022741"/>
    </source>
</evidence>
<keyword evidence="1" id="KW-0547">Nucleotide-binding</keyword>
<evidence type="ECO:0000259" key="3">
    <source>
        <dbReference type="PROSITE" id="PS50011"/>
    </source>
</evidence>
<accession>A0ABN9M921</accession>
<dbReference type="Gene3D" id="1.20.930.20">
    <property type="entry name" value="Adaptor protein Cbl, N-terminal domain"/>
    <property type="match status" value="1"/>
</dbReference>
<dbReference type="InterPro" id="IPR054000">
    <property type="entry name" value="MLKL_N"/>
</dbReference>
<dbReference type="PROSITE" id="PS50011">
    <property type="entry name" value="PROTEIN_KINASE_DOM"/>
    <property type="match status" value="1"/>
</dbReference>
<keyword evidence="5" id="KW-1185">Reference proteome</keyword>
<dbReference type="Pfam" id="PF22215">
    <property type="entry name" value="MLKL_N"/>
    <property type="match status" value="1"/>
</dbReference>
<dbReference type="Gene3D" id="1.10.510.10">
    <property type="entry name" value="Transferase(Phosphotransferase) domain 1"/>
    <property type="match status" value="1"/>
</dbReference>
<protein>
    <recommendedName>
        <fullName evidence="3">Protein kinase domain-containing protein</fullName>
    </recommendedName>
</protein>
<comment type="caution">
    <text evidence="4">The sequence shown here is derived from an EMBL/GenBank/DDBJ whole genome shotgun (WGS) entry which is preliminary data.</text>
</comment>
<dbReference type="SUPFAM" id="SSF56112">
    <property type="entry name" value="Protein kinase-like (PK-like)"/>
    <property type="match status" value="1"/>
</dbReference>
<proteinExistence type="predicted"/>
<dbReference type="InterPro" id="IPR059179">
    <property type="entry name" value="MLKL-like_MCAfunc"/>
</dbReference>
<dbReference type="Proteomes" id="UP001176940">
    <property type="component" value="Unassembled WGS sequence"/>
</dbReference>
<evidence type="ECO:0000313" key="5">
    <source>
        <dbReference type="Proteomes" id="UP001176940"/>
    </source>
</evidence>
<dbReference type="Pfam" id="PF07714">
    <property type="entry name" value="PK_Tyr_Ser-Thr"/>
    <property type="match status" value="1"/>
</dbReference>
<organism evidence="4 5">
    <name type="scientific">Ranitomeya imitator</name>
    <name type="common">mimic poison frog</name>
    <dbReference type="NCBI Taxonomy" id="111125"/>
    <lineage>
        <taxon>Eukaryota</taxon>
        <taxon>Metazoa</taxon>
        <taxon>Chordata</taxon>
        <taxon>Craniata</taxon>
        <taxon>Vertebrata</taxon>
        <taxon>Euteleostomi</taxon>
        <taxon>Amphibia</taxon>
        <taxon>Batrachia</taxon>
        <taxon>Anura</taxon>
        <taxon>Neobatrachia</taxon>
        <taxon>Hyloidea</taxon>
        <taxon>Dendrobatidae</taxon>
        <taxon>Dendrobatinae</taxon>
        <taxon>Ranitomeya</taxon>
    </lineage>
</organism>
<name>A0ABN9M921_9NEOB</name>
<gene>
    <name evidence="4" type="ORF">RIMI_LOCUS17587303</name>
</gene>
<dbReference type="InterPro" id="IPR036537">
    <property type="entry name" value="Adaptor_Cbl_N_dom_sf"/>
</dbReference>
<dbReference type="InterPro" id="IPR000719">
    <property type="entry name" value="Prot_kinase_dom"/>
</dbReference>
<sequence>MEVVKSIFTVAKAIYDQCEQAETNKKRCSRLKSRIELLLVPVEKLKNDPEKSKELERTLSELLLNLQNAKCWVAKYSPSRWWYKFLRARGIQDKFMHISEQLSEMTSVSDRVDARIQQLQQMLQAELVRPWDIKEIRATDLRCRDLQEIPGKKTTDSHSLYLGGYHKSPVMIKVLKGELNRNDDYVRETFQSECKTMKKYESPNILRLYGICIDNSAHCVVSPGPGRDPQYSLVMEYCEKGTLRELLRREPGLSWECRVQMSLDAARALYRLHQTEVKAILHGSLSSSRLWVDRTYCVKLSGFEFSKTESSMRRNPVESPAKKQRTGVCGPRDLAGHQHLQQAERDLQFRSSDLRDCGWWIPFTPEFSAENHEDIHQKLCTRVDADLHTSCPPALRDVIRRSLAMDPGSRPSAGEIADLLIALLDQMEA</sequence>
<keyword evidence="2" id="KW-0067">ATP-binding</keyword>